<evidence type="ECO:0000259" key="3">
    <source>
        <dbReference type="Pfam" id="PF07593"/>
    </source>
</evidence>
<evidence type="ECO:0000313" key="4">
    <source>
        <dbReference type="EMBL" id="PAU84213.1"/>
    </source>
</evidence>
<dbReference type="InterPro" id="IPR028994">
    <property type="entry name" value="Integrin_alpha_N"/>
</dbReference>
<dbReference type="SUPFAM" id="SSF69318">
    <property type="entry name" value="Integrin alpha N-terminal domain"/>
    <property type="match status" value="1"/>
</dbReference>
<proteinExistence type="predicted"/>
<accession>A0A2A2FI38</accession>
<feature type="compositionally biased region" description="Basic and acidic residues" evidence="2">
    <location>
        <begin position="468"/>
        <end position="483"/>
    </location>
</feature>
<dbReference type="InterPro" id="IPR011519">
    <property type="entry name" value="UnbV_ASPIC"/>
</dbReference>
<protein>
    <submittedName>
        <fullName evidence="4">RNA-binding protein</fullName>
    </submittedName>
</protein>
<keyword evidence="5" id="KW-1185">Reference proteome</keyword>
<evidence type="ECO:0000256" key="1">
    <source>
        <dbReference type="ARBA" id="ARBA00022729"/>
    </source>
</evidence>
<dbReference type="InterPro" id="IPR027039">
    <property type="entry name" value="Crtac1"/>
</dbReference>
<evidence type="ECO:0000256" key="2">
    <source>
        <dbReference type="SAM" id="MobiDB-lite"/>
    </source>
</evidence>
<comment type="caution">
    <text evidence="4">The sequence shown here is derived from an EMBL/GenBank/DDBJ whole genome shotgun (WGS) entry which is preliminary data.</text>
</comment>
<dbReference type="PANTHER" id="PTHR16026">
    <property type="entry name" value="CARTILAGE ACIDIC PROTEIN 1"/>
    <property type="match status" value="1"/>
</dbReference>
<dbReference type="InterPro" id="IPR013517">
    <property type="entry name" value="FG-GAP"/>
</dbReference>
<dbReference type="OrthoDB" id="321240at2157"/>
<dbReference type="Pfam" id="PF13517">
    <property type="entry name" value="FG-GAP_3"/>
    <property type="match status" value="1"/>
</dbReference>
<dbReference type="Proteomes" id="UP000218083">
    <property type="component" value="Unassembled WGS sequence"/>
</dbReference>
<dbReference type="Pfam" id="PF07593">
    <property type="entry name" value="UnbV_ASPIC"/>
    <property type="match status" value="1"/>
</dbReference>
<evidence type="ECO:0000313" key="5">
    <source>
        <dbReference type="Proteomes" id="UP000218083"/>
    </source>
</evidence>
<gene>
    <name evidence="4" type="ORF">CK500_07205</name>
</gene>
<feature type="region of interest" description="Disordered" evidence="2">
    <location>
        <begin position="455"/>
        <end position="492"/>
    </location>
</feature>
<feature type="domain" description="ASPIC/UnbV" evidence="3">
    <location>
        <begin position="390"/>
        <end position="455"/>
    </location>
</feature>
<dbReference type="PANTHER" id="PTHR16026:SF0">
    <property type="entry name" value="CARTILAGE ACIDIC PROTEIN 1"/>
    <property type="match status" value="1"/>
</dbReference>
<organism evidence="4 5">
    <name type="scientific">Halorubrum salipaludis</name>
    <dbReference type="NCBI Taxonomy" id="2032630"/>
    <lineage>
        <taxon>Archaea</taxon>
        <taxon>Methanobacteriati</taxon>
        <taxon>Methanobacteriota</taxon>
        <taxon>Stenosarchaea group</taxon>
        <taxon>Halobacteria</taxon>
        <taxon>Halobacteriales</taxon>
        <taxon>Haloferacaceae</taxon>
        <taxon>Halorubrum</taxon>
    </lineage>
</organism>
<dbReference type="EMBL" id="NSKC01000003">
    <property type="protein sequence ID" value="PAU84213.1"/>
    <property type="molecule type" value="Genomic_DNA"/>
</dbReference>
<name>A0A2A2FI38_9EURY</name>
<reference evidence="4 5" key="1">
    <citation type="submission" date="2017-08" db="EMBL/GenBank/DDBJ databases">
        <title>The strain WRN001 was isolated from Binhai saline alkaline soil, Tianjin, China.</title>
        <authorList>
            <person name="Liu D."/>
            <person name="Zhang G."/>
        </authorList>
    </citation>
    <scope>NUCLEOTIDE SEQUENCE [LARGE SCALE GENOMIC DNA]</scope>
    <source>
        <strain evidence="4 5">WN019</strain>
    </source>
</reference>
<dbReference type="AlphaFoldDB" id="A0A2A2FI38"/>
<dbReference type="RefSeq" id="WP_095636567.1">
    <property type="nucleotide sequence ID" value="NZ_NSKC01000003.1"/>
</dbReference>
<keyword evidence="1" id="KW-0732">Signal</keyword>
<sequence length="492" mass="51539">MFTERSDIVADDDPVRGYGVAVTPGREGPLVFVAGYGEPNRLYARDGDQFVDTACGIVADGTRHGMGVCAADLDADGCEEVYVHNCTKGVDGGGDPDLLLNRLESERYRWTDLFALDVNADRLAVRAGRSVAALDRLGTGRYGVAVSGYAAPLAFYEIGDDGEITDMADAVGLEVDGGCRSLLAVPHCSGEGDLFAGVERGPNRLFRNDGGHYDAADGGTALSDPAGDTRGAALVDEGGRFAFAVGNESGPNRLLRRAPDGGFADAAPPALRDTGRVRTVVAADFDNDGREELFFNASGEPNRLFARGDESDDGESDAARWHRVDPGPAAEPDGFGTGAVAADIDGDGILELIVVHGEVAAQPIAVYKDPTARAAGWVRIRPTTRHGAPARGAVVRLETTDGVQRRTVDAGGGCLCQTEPVAHFGLGGSTPVRVAVRWPDGRERTVADPAANAELAVEHPSRVAASTDGRRGRGRGDGGRWNEEADGYPVGR</sequence>